<sequence length="90" mass="10301">MRLPSRVHSAPTLQARLTWKKVEKLLGKARPEKRAAHVQLLLTLFAGVCAGEVILIYVDEVHVHRDRDLGYTWGRRGQRLWRMSDCPGQG</sequence>
<organism evidence="2 3">
    <name type="scientific">Gemmata massiliana</name>
    <dbReference type="NCBI Taxonomy" id="1210884"/>
    <lineage>
        <taxon>Bacteria</taxon>
        <taxon>Pseudomonadati</taxon>
        <taxon>Planctomycetota</taxon>
        <taxon>Planctomycetia</taxon>
        <taxon>Gemmatales</taxon>
        <taxon>Gemmataceae</taxon>
        <taxon>Gemmata</taxon>
    </lineage>
</organism>
<reference evidence="2 3" key="1">
    <citation type="submission" date="2019-05" db="EMBL/GenBank/DDBJ databases">
        <authorList>
            <consortium name="Science for Life Laboratories"/>
        </authorList>
    </citation>
    <scope>NUCLEOTIDE SEQUENCE [LARGE SCALE GENOMIC DNA]</scope>
    <source>
        <strain evidence="2">Soil9</strain>
    </source>
</reference>
<keyword evidence="1" id="KW-1133">Transmembrane helix</keyword>
<evidence type="ECO:0000313" key="2">
    <source>
        <dbReference type="EMBL" id="VTR92483.1"/>
    </source>
</evidence>
<dbReference type="AlphaFoldDB" id="A0A6P2CU94"/>
<dbReference type="Proteomes" id="UP000464178">
    <property type="component" value="Chromosome"/>
</dbReference>
<keyword evidence="3" id="KW-1185">Reference proteome</keyword>
<feature type="transmembrane region" description="Helical" evidence="1">
    <location>
        <begin position="38"/>
        <end position="58"/>
    </location>
</feature>
<keyword evidence="1" id="KW-0472">Membrane</keyword>
<accession>A0A6P2CU94</accession>
<protein>
    <submittedName>
        <fullName evidence="2">Transposase, IS630 family</fullName>
    </submittedName>
</protein>
<gene>
    <name evidence="2" type="ORF">SOIL9_52310</name>
</gene>
<proteinExistence type="predicted"/>
<dbReference type="EMBL" id="LR593886">
    <property type="protein sequence ID" value="VTR92483.1"/>
    <property type="molecule type" value="Genomic_DNA"/>
</dbReference>
<keyword evidence="1" id="KW-0812">Transmembrane</keyword>
<name>A0A6P2CU94_9BACT</name>
<dbReference type="KEGG" id="gms:SOIL9_52310"/>
<evidence type="ECO:0000256" key="1">
    <source>
        <dbReference type="SAM" id="Phobius"/>
    </source>
</evidence>
<evidence type="ECO:0000313" key="3">
    <source>
        <dbReference type="Proteomes" id="UP000464178"/>
    </source>
</evidence>